<keyword evidence="8" id="KW-1185">Reference proteome</keyword>
<dbReference type="GO" id="GO:0043066">
    <property type="term" value="P:negative regulation of apoptotic process"/>
    <property type="evidence" value="ECO:0007669"/>
    <property type="project" value="InterPro"/>
</dbReference>
<dbReference type="GO" id="GO:1904263">
    <property type="term" value="P:positive regulation of TORC1 signaling"/>
    <property type="evidence" value="ECO:0007669"/>
    <property type="project" value="TreeGrafter"/>
</dbReference>
<accession>A0A8K0K593</accession>
<dbReference type="PRINTS" id="PR02092">
    <property type="entry name" value="HEPBVIRUSXIP"/>
</dbReference>
<comment type="subcellular location">
    <subcellularLocation>
        <location evidence="2">Cytoplasm</location>
    </subcellularLocation>
    <subcellularLocation>
        <location evidence="1">Lysosome</location>
    </subcellularLocation>
</comment>
<evidence type="ECO:0000256" key="1">
    <source>
        <dbReference type="ARBA" id="ARBA00004371"/>
    </source>
</evidence>
<dbReference type="InterPro" id="IPR024135">
    <property type="entry name" value="LAMTOR5"/>
</dbReference>
<comment type="similarity">
    <text evidence="3">Belongs to the LAMTOR5 family.</text>
</comment>
<reference evidence="7" key="1">
    <citation type="submission" date="2013-04" db="EMBL/GenBank/DDBJ databases">
        <authorList>
            <person name="Qu J."/>
            <person name="Murali S.C."/>
            <person name="Bandaranaike D."/>
            <person name="Bellair M."/>
            <person name="Blankenburg K."/>
            <person name="Chao H."/>
            <person name="Dinh H."/>
            <person name="Doddapaneni H."/>
            <person name="Downs B."/>
            <person name="Dugan-Rocha S."/>
            <person name="Elkadiri S."/>
            <person name="Gnanaolivu R.D."/>
            <person name="Hernandez B."/>
            <person name="Javaid M."/>
            <person name="Jayaseelan J.C."/>
            <person name="Lee S."/>
            <person name="Li M."/>
            <person name="Ming W."/>
            <person name="Munidasa M."/>
            <person name="Muniz J."/>
            <person name="Nguyen L."/>
            <person name="Ongeri F."/>
            <person name="Osuji N."/>
            <person name="Pu L.-L."/>
            <person name="Puazo M."/>
            <person name="Qu C."/>
            <person name="Quiroz J."/>
            <person name="Raj R."/>
            <person name="Weissenberger G."/>
            <person name="Xin Y."/>
            <person name="Zou X."/>
            <person name="Han Y."/>
            <person name="Richards S."/>
            <person name="Worley K."/>
            <person name="Muzny D."/>
            <person name="Gibbs R."/>
        </authorList>
    </citation>
    <scope>NUCLEOTIDE SEQUENCE</scope>
    <source>
        <strain evidence="7">Sampled in the wild</strain>
    </source>
</reference>
<keyword evidence="4" id="KW-0963">Cytoplasm</keyword>
<dbReference type="OrthoDB" id="76862at2759"/>
<evidence type="ECO:0000256" key="3">
    <source>
        <dbReference type="ARBA" id="ARBA00007795"/>
    </source>
</evidence>
<evidence type="ECO:0000256" key="5">
    <source>
        <dbReference type="ARBA" id="ARBA00023228"/>
    </source>
</evidence>
<evidence type="ECO:0000313" key="7">
    <source>
        <dbReference type="EMBL" id="KAG8226243.1"/>
    </source>
</evidence>
<evidence type="ECO:0000256" key="6">
    <source>
        <dbReference type="ARBA" id="ARBA00032692"/>
    </source>
</evidence>
<dbReference type="Gene3D" id="3.30.450.30">
    <property type="entry name" value="Dynein light chain 2a, cytoplasmic"/>
    <property type="match status" value="1"/>
</dbReference>
<dbReference type="Pfam" id="PF16672">
    <property type="entry name" value="LAMTOR5"/>
    <property type="match status" value="1"/>
</dbReference>
<dbReference type="GO" id="GO:0071986">
    <property type="term" value="C:Ragulator complex"/>
    <property type="evidence" value="ECO:0007669"/>
    <property type="project" value="InterPro"/>
</dbReference>
<dbReference type="GO" id="GO:0071230">
    <property type="term" value="P:cellular response to amino acid stimulus"/>
    <property type="evidence" value="ECO:0007669"/>
    <property type="project" value="TreeGrafter"/>
</dbReference>
<dbReference type="GO" id="GO:0005764">
    <property type="term" value="C:lysosome"/>
    <property type="evidence" value="ECO:0007669"/>
    <property type="project" value="UniProtKB-SubCell"/>
</dbReference>
<dbReference type="Proteomes" id="UP000792457">
    <property type="component" value="Unassembled WGS sequence"/>
</dbReference>
<dbReference type="EMBL" id="KZ308272">
    <property type="protein sequence ID" value="KAG8226243.1"/>
    <property type="molecule type" value="Genomic_DNA"/>
</dbReference>
<organism evidence="7 8">
    <name type="scientific">Ladona fulva</name>
    <name type="common">Scarce chaser dragonfly</name>
    <name type="synonym">Libellula fulva</name>
    <dbReference type="NCBI Taxonomy" id="123851"/>
    <lineage>
        <taxon>Eukaryota</taxon>
        <taxon>Metazoa</taxon>
        <taxon>Ecdysozoa</taxon>
        <taxon>Arthropoda</taxon>
        <taxon>Hexapoda</taxon>
        <taxon>Insecta</taxon>
        <taxon>Pterygota</taxon>
        <taxon>Palaeoptera</taxon>
        <taxon>Odonata</taxon>
        <taxon>Epiprocta</taxon>
        <taxon>Anisoptera</taxon>
        <taxon>Libelluloidea</taxon>
        <taxon>Libellulidae</taxon>
        <taxon>Ladona</taxon>
    </lineage>
</organism>
<dbReference type="PANTHER" id="PTHR13342">
    <property type="entry name" value="RAGULATOR COMPLEX PROTEIN LAMTOR5"/>
    <property type="match status" value="1"/>
</dbReference>
<comment type="caution">
    <text evidence="7">The sequence shown here is derived from an EMBL/GenBank/DDBJ whole genome shotgun (WGS) entry which is preliminary data.</text>
</comment>
<protein>
    <recommendedName>
        <fullName evidence="6">Late endosomal/lysosomal adaptor and MAPK and MTOR activator 5</fullName>
    </recommendedName>
</protein>
<dbReference type="AlphaFoldDB" id="A0A8K0K593"/>
<name>A0A8K0K593_LADFU</name>
<dbReference type="GO" id="GO:0005085">
    <property type="term" value="F:guanyl-nucleotide exchange factor activity"/>
    <property type="evidence" value="ECO:0007669"/>
    <property type="project" value="TreeGrafter"/>
</dbReference>
<evidence type="ECO:0000256" key="2">
    <source>
        <dbReference type="ARBA" id="ARBA00004496"/>
    </source>
</evidence>
<dbReference type="PANTHER" id="PTHR13342:SF2">
    <property type="entry name" value="RAGULATOR COMPLEX PROTEIN LAMTOR5"/>
    <property type="match status" value="1"/>
</dbReference>
<evidence type="ECO:0000256" key="4">
    <source>
        <dbReference type="ARBA" id="ARBA00022490"/>
    </source>
</evidence>
<dbReference type="FunFam" id="3.30.450.30:FF:000005">
    <property type="entry name" value="Ragulator complex protein LAMTOR5 homolog"/>
    <property type="match status" value="1"/>
</dbReference>
<proteinExistence type="inferred from homology"/>
<gene>
    <name evidence="7" type="ORF">J437_LFUL006345</name>
</gene>
<evidence type="ECO:0000313" key="8">
    <source>
        <dbReference type="Proteomes" id="UP000792457"/>
    </source>
</evidence>
<keyword evidence="5" id="KW-0458">Lysosome</keyword>
<sequence>MEESLDKCLEEIHQLPNVIGVLYADKHGLCLGAKGSASNQSAGVITAIADQAAKLEPNSKPPVVVLESDSK</sequence>
<reference evidence="7" key="2">
    <citation type="submission" date="2017-10" db="EMBL/GenBank/DDBJ databases">
        <title>Ladona fulva Genome sequencing and assembly.</title>
        <authorList>
            <person name="Murali S."/>
            <person name="Richards S."/>
            <person name="Bandaranaike D."/>
            <person name="Bellair M."/>
            <person name="Blankenburg K."/>
            <person name="Chao H."/>
            <person name="Dinh H."/>
            <person name="Doddapaneni H."/>
            <person name="Dugan-Rocha S."/>
            <person name="Elkadiri S."/>
            <person name="Gnanaolivu R."/>
            <person name="Hernandez B."/>
            <person name="Skinner E."/>
            <person name="Javaid M."/>
            <person name="Lee S."/>
            <person name="Li M."/>
            <person name="Ming W."/>
            <person name="Munidasa M."/>
            <person name="Muniz J."/>
            <person name="Nguyen L."/>
            <person name="Hughes D."/>
            <person name="Osuji N."/>
            <person name="Pu L.-L."/>
            <person name="Puazo M."/>
            <person name="Qu C."/>
            <person name="Quiroz J."/>
            <person name="Raj R."/>
            <person name="Weissenberger G."/>
            <person name="Xin Y."/>
            <person name="Zou X."/>
            <person name="Han Y."/>
            <person name="Worley K."/>
            <person name="Muzny D."/>
            <person name="Gibbs R."/>
        </authorList>
    </citation>
    <scope>NUCLEOTIDE SEQUENCE</scope>
    <source>
        <strain evidence="7">Sampled in the wild</strain>
    </source>
</reference>